<dbReference type="Gene3D" id="2.40.170.20">
    <property type="entry name" value="TonB-dependent receptor, beta-barrel domain"/>
    <property type="match status" value="1"/>
</dbReference>
<dbReference type="PROSITE" id="PS52016">
    <property type="entry name" value="TONB_DEPENDENT_REC_3"/>
    <property type="match status" value="1"/>
</dbReference>
<dbReference type="Pfam" id="PF00593">
    <property type="entry name" value="TonB_dep_Rec_b-barrel"/>
    <property type="match status" value="1"/>
</dbReference>
<dbReference type="Pfam" id="PF07715">
    <property type="entry name" value="Plug"/>
    <property type="match status" value="1"/>
</dbReference>
<dbReference type="Proteomes" id="UP000031977">
    <property type="component" value="Unassembled WGS sequence"/>
</dbReference>
<dbReference type="SUPFAM" id="SSF56935">
    <property type="entry name" value="Porins"/>
    <property type="match status" value="1"/>
</dbReference>
<evidence type="ECO:0000256" key="9">
    <source>
        <dbReference type="ARBA" id="ARBA00023237"/>
    </source>
</evidence>
<dbReference type="OrthoDB" id="9764669at2"/>
<keyword evidence="4 10" id="KW-0812">Transmembrane</keyword>
<keyword evidence="7 11" id="KW-0798">TonB box</keyword>
<keyword evidence="3 10" id="KW-1134">Transmembrane beta strand</keyword>
<evidence type="ECO:0000256" key="5">
    <source>
        <dbReference type="ARBA" id="ARBA00022729"/>
    </source>
</evidence>
<sequence>MFRWFPSQVALAVSLGLISQSAAWAEDAQNQADETMVVTASGFEQTLQRAPATMSVITAEDIEKKAYTDITDVLKNMSGVQVMGGGVEQSIMIRGMASSYTLFLIDGRPVQGNDAFGMNGSQAGTPINFLPPVSEIERIEIIRGPASALYGSDAMGGVINVITKKVRNEWSGSIATEYTKADSANKVNEDAMQTNFVLNAPLVDDKLAMQVSGSFLNQDESHFEGDRKSSASDPEYKRKNFSSKVNWVIDEQNNLSAGYSRYVQERTHTPGISIAETVTNRDGSISDAELSYDKSVRDTYFIEHEGHYDDMRWKSYVNYDDSDNSTRTNEVTGNGVQFDVLTVNSQINWFWDNNTLTVGATYKNERLEDGATNGLTPPVVPDANAVNTMERYQYSVFAENEWAPIDDLSIVLSGRFDDNQDFGSQFSPKVYGVYGITDEVVIKGGVTSGYKAPSLRQSANDFGATSRGGVIIGNPELKPETSLNYEIGLGYDDLYGSGLSTALTAYISEFKDKINRTGRVCEADVDCYYNGSYYPAHQYGYTAYENIAEAEMSGIEFTLDYQFTQDLMYRHSYTYTKTEQKSGEYAGKPLNDVAKHMFNASLEWQATEQLMLWTQGNYRGETSGRWQTGTSGRGTNGLTIPDYTFYDLGLVYKPKRDISLKAGVYNVFNEEVNPEEDADYRYILDGRKYHLSVAYNF</sequence>
<dbReference type="PANTHER" id="PTHR30069">
    <property type="entry name" value="TONB-DEPENDENT OUTER MEMBRANE RECEPTOR"/>
    <property type="match status" value="1"/>
</dbReference>
<keyword evidence="6" id="KW-0406">Ion transport</keyword>
<comment type="subcellular location">
    <subcellularLocation>
        <location evidence="1 10">Cell outer membrane</location>
        <topology evidence="1 10">Multi-pass membrane protein</topology>
    </subcellularLocation>
</comment>
<dbReference type="PANTHER" id="PTHR30069:SF53">
    <property type="entry name" value="COLICIN I RECEPTOR-RELATED"/>
    <property type="match status" value="1"/>
</dbReference>
<dbReference type="InterPro" id="IPR012910">
    <property type="entry name" value="Plug_dom"/>
</dbReference>
<evidence type="ECO:0000256" key="13">
    <source>
        <dbReference type="SAM" id="SignalP"/>
    </source>
</evidence>
<accession>A0A0C3HW03</accession>
<protein>
    <submittedName>
        <fullName evidence="16">Membrane protein</fullName>
    </submittedName>
</protein>
<evidence type="ECO:0000259" key="15">
    <source>
        <dbReference type="Pfam" id="PF07715"/>
    </source>
</evidence>
<feature type="short sequence motif" description="TonB box" evidence="11">
    <location>
        <begin position="35"/>
        <end position="41"/>
    </location>
</feature>
<evidence type="ECO:0000256" key="1">
    <source>
        <dbReference type="ARBA" id="ARBA00004571"/>
    </source>
</evidence>
<dbReference type="GO" id="GO:0044718">
    <property type="term" value="P:siderophore transmembrane transport"/>
    <property type="evidence" value="ECO:0007669"/>
    <property type="project" value="TreeGrafter"/>
</dbReference>
<keyword evidence="5 13" id="KW-0732">Signal</keyword>
<name>A0A0C3HW03_9VIBR</name>
<evidence type="ECO:0000256" key="7">
    <source>
        <dbReference type="ARBA" id="ARBA00023077"/>
    </source>
</evidence>
<evidence type="ECO:0000256" key="2">
    <source>
        <dbReference type="ARBA" id="ARBA00022448"/>
    </source>
</evidence>
<evidence type="ECO:0000313" key="16">
    <source>
        <dbReference type="EMBL" id="KIN12461.1"/>
    </source>
</evidence>
<evidence type="ECO:0000256" key="11">
    <source>
        <dbReference type="PROSITE-ProRule" id="PRU10143"/>
    </source>
</evidence>
<dbReference type="InterPro" id="IPR000531">
    <property type="entry name" value="Beta-barrel_TonB"/>
</dbReference>
<dbReference type="AlphaFoldDB" id="A0A0C3HW03"/>
<dbReference type="InterPro" id="IPR039426">
    <property type="entry name" value="TonB-dep_rcpt-like"/>
</dbReference>
<reference evidence="16 17" key="1">
    <citation type="submission" date="2015-01" db="EMBL/GenBank/DDBJ databases">
        <title>Draft genome of Vibrio mytili type strain CAIM 528.</title>
        <authorList>
            <person name="Gonzalez-Castillo A."/>
            <person name="Gomez-Gil B."/>
            <person name="Enciso-Ibarra J."/>
        </authorList>
    </citation>
    <scope>NUCLEOTIDE SEQUENCE [LARGE SCALE GENOMIC DNA]</scope>
    <source>
        <strain evidence="16 17">CAIM 528</strain>
    </source>
</reference>
<dbReference type="STRING" id="50718.SU60_01365"/>
<dbReference type="InterPro" id="IPR036942">
    <property type="entry name" value="Beta-barrel_TonB_sf"/>
</dbReference>
<dbReference type="GO" id="GO:0015344">
    <property type="term" value="F:siderophore uptake transmembrane transporter activity"/>
    <property type="evidence" value="ECO:0007669"/>
    <property type="project" value="TreeGrafter"/>
</dbReference>
<evidence type="ECO:0000256" key="4">
    <source>
        <dbReference type="ARBA" id="ARBA00022692"/>
    </source>
</evidence>
<feature type="chain" id="PRO_5002165351" evidence="13">
    <location>
        <begin position="26"/>
        <end position="697"/>
    </location>
</feature>
<dbReference type="RefSeq" id="WP_041153972.1">
    <property type="nucleotide sequence ID" value="NZ_CBCRVP010000022.1"/>
</dbReference>
<organism evidence="16 17">
    <name type="scientific">Vibrio mytili</name>
    <dbReference type="NCBI Taxonomy" id="50718"/>
    <lineage>
        <taxon>Bacteria</taxon>
        <taxon>Pseudomonadati</taxon>
        <taxon>Pseudomonadota</taxon>
        <taxon>Gammaproteobacteria</taxon>
        <taxon>Vibrionales</taxon>
        <taxon>Vibrionaceae</taxon>
        <taxon>Vibrio</taxon>
    </lineage>
</organism>
<feature type="domain" description="TonB-dependent receptor plug" evidence="15">
    <location>
        <begin position="47"/>
        <end position="158"/>
    </location>
</feature>
<dbReference type="InterPro" id="IPR037066">
    <property type="entry name" value="Plug_dom_sf"/>
</dbReference>
<dbReference type="PROSITE" id="PS00430">
    <property type="entry name" value="TONB_DEPENDENT_REC_1"/>
    <property type="match status" value="1"/>
</dbReference>
<keyword evidence="8 10" id="KW-0472">Membrane</keyword>
<evidence type="ECO:0000313" key="17">
    <source>
        <dbReference type="Proteomes" id="UP000031977"/>
    </source>
</evidence>
<keyword evidence="9 10" id="KW-0998">Cell outer membrane</keyword>
<gene>
    <name evidence="16" type="ORF">SU60_01365</name>
</gene>
<keyword evidence="2 10" id="KW-0813">Transport</keyword>
<proteinExistence type="inferred from homology"/>
<evidence type="ECO:0000256" key="8">
    <source>
        <dbReference type="ARBA" id="ARBA00023136"/>
    </source>
</evidence>
<dbReference type="Gene3D" id="2.170.130.10">
    <property type="entry name" value="TonB-dependent receptor, plug domain"/>
    <property type="match status" value="1"/>
</dbReference>
<evidence type="ECO:0000256" key="12">
    <source>
        <dbReference type="RuleBase" id="RU003357"/>
    </source>
</evidence>
<dbReference type="GO" id="GO:0009279">
    <property type="term" value="C:cell outer membrane"/>
    <property type="evidence" value="ECO:0007669"/>
    <property type="project" value="UniProtKB-SubCell"/>
</dbReference>
<dbReference type="CDD" id="cd01347">
    <property type="entry name" value="ligand_gated_channel"/>
    <property type="match status" value="1"/>
</dbReference>
<dbReference type="EMBL" id="JXOK01000004">
    <property type="protein sequence ID" value="KIN12461.1"/>
    <property type="molecule type" value="Genomic_DNA"/>
</dbReference>
<keyword evidence="17" id="KW-1185">Reference proteome</keyword>
<evidence type="ECO:0000256" key="10">
    <source>
        <dbReference type="PROSITE-ProRule" id="PRU01360"/>
    </source>
</evidence>
<feature type="signal peptide" evidence="13">
    <location>
        <begin position="1"/>
        <end position="25"/>
    </location>
</feature>
<comment type="caution">
    <text evidence="16">The sequence shown here is derived from an EMBL/GenBank/DDBJ whole genome shotgun (WGS) entry which is preliminary data.</text>
</comment>
<evidence type="ECO:0000256" key="6">
    <source>
        <dbReference type="ARBA" id="ARBA00023065"/>
    </source>
</evidence>
<feature type="domain" description="TonB-dependent receptor-like beta-barrel" evidence="14">
    <location>
        <begin position="251"/>
        <end position="667"/>
    </location>
</feature>
<evidence type="ECO:0000256" key="3">
    <source>
        <dbReference type="ARBA" id="ARBA00022452"/>
    </source>
</evidence>
<evidence type="ECO:0000259" key="14">
    <source>
        <dbReference type="Pfam" id="PF00593"/>
    </source>
</evidence>
<comment type="similarity">
    <text evidence="10 12">Belongs to the TonB-dependent receptor family.</text>
</comment>
<dbReference type="InterPro" id="IPR010916">
    <property type="entry name" value="TonB_box_CS"/>
</dbReference>